<dbReference type="AlphaFoldDB" id="A0A6J4IST6"/>
<feature type="compositionally biased region" description="Basic residues" evidence="1">
    <location>
        <begin position="21"/>
        <end position="37"/>
    </location>
</feature>
<evidence type="ECO:0000313" key="2">
    <source>
        <dbReference type="EMBL" id="CAA9259014.1"/>
    </source>
</evidence>
<feature type="compositionally biased region" description="Basic residues" evidence="1">
    <location>
        <begin position="102"/>
        <end position="120"/>
    </location>
</feature>
<feature type="compositionally biased region" description="Low complexity" evidence="1">
    <location>
        <begin position="186"/>
        <end position="205"/>
    </location>
</feature>
<feature type="compositionally biased region" description="Low complexity" evidence="1">
    <location>
        <begin position="41"/>
        <end position="51"/>
    </location>
</feature>
<reference evidence="2" key="1">
    <citation type="submission" date="2020-02" db="EMBL/GenBank/DDBJ databases">
        <authorList>
            <person name="Meier V. D."/>
        </authorList>
    </citation>
    <scope>NUCLEOTIDE SEQUENCE</scope>
    <source>
        <strain evidence="2">AVDCRST_MAG04</strain>
    </source>
</reference>
<feature type="non-terminal residue" evidence="2">
    <location>
        <position position="1"/>
    </location>
</feature>
<name>A0A6J4IST6_9PROT</name>
<protein>
    <submittedName>
        <fullName evidence="2">[4Fe-4S] cluster assembly scaffold protein Mrp (ApbC)</fullName>
    </submittedName>
</protein>
<organism evidence="2">
    <name type="scientific">uncultured Acetobacteraceae bacterium</name>
    <dbReference type="NCBI Taxonomy" id="169975"/>
    <lineage>
        <taxon>Bacteria</taxon>
        <taxon>Pseudomonadati</taxon>
        <taxon>Pseudomonadota</taxon>
        <taxon>Alphaproteobacteria</taxon>
        <taxon>Acetobacterales</taxon>
        <taxon>Acetobacteraceae</taxon>
        <taxon>environmental samples</taxon>
    </lineage>
</organism>
<feature type="compositionally biased region" description="Basic and acidic residues" evidence="1">
    <location>
        <begin position="121"/>
        <end position="165"/>
    </location>
</feature>
<gene>
    <name evidence="2" type="ORF">AVDCRST_MAG04-2477</name>
</gene>
<accession>A0A6J4IST6</accession>
<sequence>RRGFGQGRRREVHHRGEPGGRARRPGAARRVAGRGHLRTLAPADAGRAGAAPHRRPAHHPAPALGPPRHVHRLPGGGGHGDDLARPHGDGRAGAAHGAGRVGRARHHGGGHAARHRRRPAHHESARALGRGGDRVHAAGRGADRRPARGADVRAGERARAGRGGEHVGVLLPQLRTPRGDLRPGRRAAGSGAARRGVPRRAAVGAFHPGAGRRGHPDRGGSARHGRGRDLSPHRRAAVGEAARRGRGARGTADRSGV</sequence>
<dbReference type="EMBL" id="CADCTL010000174">
    <property type="protein sequence ID" value="CAA9259014.1"/>
    <property type="molecule type" value="Genomic_DNA"/>
</dbReference>
<feature type="region of interest" description="Disordered" evidence="1">
    <location>
        <begin position="1"/>
        <end position="257"/>
    </location>
</feature>
<feature type="non-terminal residue" evidence="2">
    <location>
        <position position="257"/>
    </location>
</feature>
<feature type="compositionally biased region" description="Basic and acidic residues" evidence="1">
    <location>
        <begin position="79"/>
        <end position="90"/>
    </location>
</feature>
<proteinExistence type="predicted"/>
<evidence type="ECO:0000256" key="1">
    <source>
        <dbReference type="SAM" id="MobiDB-lite"/>
    </source>
</evidence>